<dbReference type="AlphaFoldDB" id="A0A5U9VQ60"/>
<protein>
    <submittedName>
        <fullName evidence="1">Uncharacterized protein</fullName>
    </submittedName>
</protein>
<sequence>MINDVIPSNHNRHFFGSDATFLDAMGSSDVFFLSLVDDMAHPSQPFYLKGMNCSVKIRNMYFLFLGKNLEDSLSRLIAFTGEGGCTLDRGNNKRMWGKFRVNPYGLVVVTMIMPG</sequence>
<comment type="caution">
    <text evidence="1">The sequence shown here is derived from an EMBL/GenBank/DDBJ whole genome shotgun (WGS) entry which is preliminary data.</text>
</comment>
<dbReference type="EMBL" id="AAGVNP010000107">
    <property type="protein sequence ID" value="EBS4547754.1"/>
    <property type="molecule type" value="Genomic_DNA"/>
</dbReference>
<evidence type="ECO:0000313" key="1">
    <source>
        <dbReference type="EMBL" id="EBS4547754.1"/>
    </source>
</evidence>
<gene>
    <name evidence="1" type="ORF">DQK32_17945</name>
</gene>
<accession>A0A5U9VQ60</accession>
<reference evidence="1" key="1">
    <citation type="submission" date="2018-06" db="EMBL/GenBank/DDBJ databases">
        <authorList>
            <person name="Ashton P.M."/>
            <person name="Dallman T."/>
            <person name="Nair S."/>
            <person name="De Pinna E."/>
            <person name="Peters T."/>
            <person name="Grant K."/>
        </authorList>
    </citation>
    <scope>NUCLEOTIDE SEQUENCE [LARGE SCALE GENOMIC DNA]</scope>
    <source>
        <strain evidence="1">160804</strain>
    </source>
</reference>
<proteinExistence type="predicted"/>
<name>A0A5U9VQ60_SALNE</name>
<dbReference type="Proteomes" id="UP000839885">
    <property type="component" value="Unassembled WGS sequence"/>
</dbReference>
<organism evidence="1">
    <name type="scientific">Salmonella newport</name>
    <dbReference type="NCBI Taxonomy" id="108619"/>
    <lineage>
        <taxon>Bacteria</taxon>
        <taxon>Pseudomonadati</taxon>
        <taxon>Pseudomonadota</taxon>
        <taxon>Gammaproteobacteria</taxon>
        <taxon>Enterobacterales</taxon>
        <taxon>Enterobacteriaceae</taxon>
        <taxon>Salmonella</taxon>
    </lineage>
</organism>